<comment type="caution">
    <text evidence="2">The sequence shown here is derived from an EMBL/GenBank/DDBJ whole genome shotgun (WGS) entry which is preliminary data.</text>
</comment>
<evidence type="ECO:0000256" key="1">
    <source>
        <dbReference type="SAM" id="MobiDB-lite"/>
    </source>
</evidence>
<dbReference type="EMBL" id="WNWS01000744">
    <property type="protein sequence ID" value="KAE9964043.1"/>
    <property type="molecule type" value="Genomic_DNA"/>
</dbReference>
<accession>A0A8H3YLF2</accession>
<evidence type="ECO:0000313" key="3">
    <source>
        <dbReference type="Proteomes" id="UP000447873"/>
    </source>
</evidence>
<dbReference type="AlphaFoldDB" id="A0A8H3YLF2"/>
<organism evidence="2 3">
    <name type="scientific">Venturia inaequalis</name>
    <name type="common">Apple scab fungus</name>
    <dbReference type="NCBI Taxonomy" id="5025"/>
    <lineage>
        <taxon>Eukaryota</taxon>
        <taxon>Fungi</taxon>
        <taxon>Dikarya</taxon>
        <taxon>Ascomycota</taxon>
        <taxon>Pezizomycotina</taxon>
        <taxon>Dothideomycetes</taxon>
        <taxon>Pleosporomycetidae</taxon>
        <taxon>Venturiales</taxon>
        <taxon>Venturiaceae</taxon>
        <taxon>Venturia</taxon>
    </lineage>
</organism>
<feature type="compositionally biased region" description="Basic residues" evidence="1">
    <location>
        <begin position="8"/>
        <end position="19"/>
    </location>
</feature>
<proteinExistence type="predicted"/>
<feature type="non-terminal residue" evidence="2">
    <location>
        <position position="57"/>
    </location>
</feature>
<reference evidence="2 3" key="1">
    <citation type="submission" date="2018-12" db="EMBL/GenBank/DDBJ databases">
        <title>Venturia inaequalis Genome Resource.</title>
        <authorList>
            <person name="Lichtner F.J."/>
        </authorList>
    </citation>
    <scope>NUCLEOTIDE SEQUENCE [LARGE SCALE GENOMIC DNA]</scope>
    <source>
        <strain evidence="2 3">120213</strain>
    </source>
</reference>
<gene>
    <name evidence="2" type="ORF">EG328_010841</name>
</gene>
<name>A0A8H3YLF2_VENIN</name>
<dbReference type="Proteomes" id="UP000447873">
    <property type="component" value="Unassembled WGS sequence"/>
</dbReference>
<dbReference type="Gene3D" id="1.10.30.10">
    <property type="entry name" value="High mobility group box domain"/>
    <property type="match status" value="1"/>
</dbReference>
<protein>
    <submittedName>
        <fullName evidence="2">Uncharacterized protein</fullName>
    </submittedName>
</protein>
<dbReference type="InterPro" id="IPR036910">
    <property type="entry name" value="HMG_box_dom_sf"/>
</dbReference>
<evidence type="ECO:0000313" key="2">
    <source>
        <dbReference type="EMBL" id="KAE9964043.1"/>
    </source>
</evidence>
<feature type="region of interest" description="Disordered" evidence="1">
    <location>
        <begin position="1"/>
        <end position="21"/>
    </location>
</feature>
<dbReference type="SUPFAM" id="SSF47095">
    <property type="entry name" value="HMG-box"/>
    <property type="match status" value="1"/>
</dbReference>
<sequence length="57" mass="6380">MPKEAKARISKSKAVGRRRKGDDDIKKLLSAYIYFAGDNRDKVKEERPGIGFGKVGK</sequence>